<dbReference type="PATRIC" id="fig|582680.6.peg.561"/>
<evidence type="ECO:0008006" key="3">
    <source>
        <dbReference type="Google" id="ProtNLM"/>
    </source>
</evidence>
<evidence type="ECO:0000313" key="2">
    <source>
        <dbReference type="Proteomes" id="UP000033740"/>
    </source>
</evidence>
<dbReference type="AlphaFoldDB" id="A0A0F0LPK6"/>
<dbReference type="InterPro" id="IPR015996">
    <property type="entry name" value="UCP028451"/>
</dbReference>
<name>A0A0F0LPK6_9MICO</name>
<gene>
    <name evidence="1" type="ORF">RS86_00545</name>
</gene>
<keyword evidence="2" id="KW-1185">Reference proteome</keyword>
<dbReference type="Pfam" id="PF09365">
    <property type="entry name" value="DUF2461"/>
    <property type="match status" value="1"/>
</dbReference>
<reference evidence="1 2" key="1">
    <citation type="submission" date="2015-02" db="EMBL/GenBank/DDBJ databases">
        <title>Draft genome sequences of ten Microbacterium spp. with emphasis on heavy metal contaminated environments.</title>
        <authorList>
            <person name="Corretto E."/>
        </authorList>
    </citation>
    <scope>NUCLEOTIDE SEQUENCE [LARGE SCALE GENOMIC DNA]</scope>
    <source>
        <strain evidence="1 2">ARN176</strain>
    </source>
</reference>
<dbReference type="RefSeq" id="WP_045270682.1">
    <property type="nucleotide sequence ID" value="NZ_JYIX01000024.1"/>
</dbReference>
<comment type="caution">
    <text evidence="1">The sequence shown here is derived from an EMBL/GenBank/DDBJ whole genome shotgun (WGS) entry which is preliminary data.</text>
</comment>
<sequence>MSATFPGWSERASAFYVGLEADNSKDYWTRNRAVYDAEVLAPMQALLDDLSAEFGEGRIFRPNRDIRFSADKSPYKTSIGAMLGQGYVEFSARGLGTGAGCHMLASDQLTRLRAAVADDTAGPRLEAIIGDLETSGIDVTSHDRLATAPRGYAKDHPRIELLRNKDLVARKHWDPSTPWLRSPETVDHVVAVLRAARPLVQWLDENVGPTAMEGRR</sequence>
<evidence type="ECO:0000313" key="1">
    <source>
        <dbReference type="EMBL" id="KJL35162.1"/>
    </source>
</evidence>
<dbReference type="Proteomes" id="UP000033740">
    <property type="component" value="Unassembled WGS sequence"/>
</dbReference>
<dbReference type="PIRSF" id="PIRSF028451">
    <property type="entry name" value="UCP028451"/>
    <property type="match status" value="1"/>
</dbReference>
<dbReference type="STRING" id="582680.RS86_00545"/>
<organism evidence="1 2">
    <name type="scientific">Microbacterium azadirachtae</name>
    <dbReference type="NCBI Taxonomy" id="582680"/>
    <lineage>
        <taxon>Bacteria</taxon>
        <taxon>Bacillati</taxon>
        <taxon>Actinomycetota</taxon>
        <taxon>Actinomycetes</taxon>
        <taxon>Micrococcales</taxon>
        <taxon>Microbacteriaceae</taxon>
        <taxon>Microbacterium</taxon>
    </lineage>
</organism>
<dbReference type="PANTHER" id="PTHR36452">
    <property type="entry name" value="CHROMOSOME 12, WHOLE GENOME SHOTGUN SEQUENCE"/>
    <property type="match status" value="1"/>
</dbReference>
<dbReference type="EMBL" id="JYIX01000024">
    <property type="protein sequence ID" value="KJL35162.1"/>
    <property type="molecule type" value="Genomic_DNA"/>
</dbReference>
<accession>A0A0F0LPK6</accession>
<protein>
    <recommendedName>
        <fullName evidence="3">TIGR02453 family protein</fullName>
    </recommendedName>
</protein>
<dbReference type="InterPro" id="IPR012808">
    <property type="entry name" value="CHP02453"/>
</dbReference>
<dbReference type="PANTHER" id="PTHR36452:SF1">
    <property type="entry name" value="DUF2461 DOMAIN-CONTAINING PROTEIN"/>
    <property type="match status" value="1"/>
</dbReference>
<proteinExistence type="predicted"/>